<dbReference type="AlphaFoldDB" id="A0A9P1M2X2"/>
<evidence type="ECO:0000313" key="1">
    <source>
        <dbReference type="EMBL" id="CAI4018862.1"/>
    </source>
</evidence>
<organism evidence="1">
    <name type="scientific">Cladocopium goreaui</name>
    <dbReference type="NCBI Taxonomy" id="2562237"/>
    <lineage>
        <taxon>Eukaryota</taxon>
        <taxon>Sar</taxon>
        <taxon>Alveolata</taxon>
        <taxon>Dinophyceae</taxon>
        <taxon>Suessiales</taxon>
        <taxon>Symbiodiniaceae</taxon>
        <taxon>Cladocopium</taxon>
    </lineage>
</organism>
<dbReference type="EMBL" id="CAMXCT020006718">
    <property type="protein sequence ID" value="CAL1172237.1"/>
    <property type="molecule type" value="Genomic_DNA"/>
</dbReference>
<feature type="non-terminal residue" evidence="1">
    <location>
        <position position="115"/>
    </location>
</feature>
<accession>A0A9P1M2X2</accession>
<proteinExistence type="predicted"/>
<evidence type="ECO:0000313" key="3">
    <source>
        <dbReference type="Proteomes" id="UP001152797"/>
    </source>
</evidence>
<name>A0A9P1M2X2_9DINO</name>
<protein>
    <submittedName>
        <fullName evidence="1">Uncharacterized protein</fullName>
    </submittedName>
</protein>
<dbReference type="EMBL" id="CAMXCT010006718">
    <property type="protein sequence ID" value="CAI4018862.1"/>
    <property type="molecule type" value="Genomic_DNA"/>
</dbReference>
<gene>
    <name evidence="1" type="ORF">C1SCF055_LOCUS43397</name>
</gene>
<sequence>TTNRQVTMSAFQQAVAQYAGHTEPIDPELVVVDHAWDGVAWVQIYLPDPQMMNSTEMTSSIFSTPLEDYQAAVNATLTASGVSLDDLGIIITHAGDPAGPSGQYGYNYGPPNFYR</sequence>
<dbReference type="EMBL" id="CAMXCT030006718">
    <property type="protein sequence ID" value="CAL4806174.1"/>
    <property type="molecule type" value="Genomic_DNA"/>
</dbReference>
<comment type="caution">
    <text evidence="1">The sequence shown here is derived from an EMBL/GenBank/DDBJ whole genome shotgun (WGS) entry which is preliminary data.</text>
</comment>
<evidence type="ECO:0000313" key="2">
    <source>
        <dbReference type="EMBL" id="CAL4806174.1"/>
    </source>
</evidence>
<dbReference type="Proteomes" id="UP001152797">
    <property type="component" value="Unassembled WGS sequence"/>
</dbReference>
<reference evidence="2 3" key="2">
    <citation type="submission" date="2024-05" db="EMBL/GenBank/DDBJ databases">
        <authorList>
            <person name="Chen Y."/>
            <person name="Shah S."/>
            <person name="Dougan E. K."/>
            <person name="Thang M."/>
            <person name="Chan C."/>
        </authorList>
    </citation>
    <scope>NUCLEOTIDE SEQUENCE [LARGE SCALE GENOMIC DNA]</scope>
</reference>
<reference evidence="1" key="1">
    <citation type="submission" date="2022-10" db="EMBL/GenBank/DDBJ databases">
        <authorList>
            <person name="Chen Y."/>
            <person name="Dougan E. K."/>
            <person name="Chan C."/>
            <person name="Rhodes N."/>
            <person name="Thang M."/>
        </authorList>
    </citation>
    <scope>NUCLEOTIDE SEQUENCE</scope>
</reference>
<keyword evidence="3" id="KW-1185">Reference proteome</keyword>